<evidence type="ECO:0000256" key="7">
    <source>
        <dbReference type="ARBA" id="ARBA00022840"/>
    </source>
</evidence>
<dbReference type="InterPro" id="IPR001267">
    <property type="entry name" value="Thymidine_kinase"/>
</dbReference>
<keyword evidence="7 10" id="KW-0067">ATP-binding</keyword>
<feature type="binding site" evidence="9">
    <location>
        <begin position="170"/>
        <end position="173"/>
    </location>
    <ligand>
        <name>substrate</name>
    </ligand>
</feature>
<dbReference type="EC" id="2.7.1.21" evidence="2 10"/>
<dbReference type="PANTHER" id="PTHR11441">
    <property type="entry name" value="THYMIDINE KINASE"/>
    <property type="match status" value="1"/>
</dbReference>
<evidence type="ECO:0000256" key="3">
    <source>
        <dbReference type="ARBA" id="ARBA00022634"/>
    </source>
</evidence>
<evidence type="ECO:0000256" key="11">
    <source>
        <dbReference type="RuleBase" id="RU004165"/>
    </source>
</evidence>
<dbReference type="SUPFAM" id="SSF52540">
    <property type="entry name" value="P-loop containing nucleoside triphosphate hydrolases"/>
    <property type="match status" value="1"/>
</dbReference>
<dbReference type="PANTHER" id="PTHR11441:SF0">
    <property type="entry name" value="THYMIDINE KINASE, CYTOSOLIC"/>
    <property type="match status" value="1"/>
</dbReference>
<evidence type="ECO:0000256" key="5">
    <source>
        <dbReference type="ARBA" id="ARBA00022741"/>
    </source>
</evidence>
<evidence type="ECO:0000256" key="8">
    <source>
        <dbReference type="PIRSR" id="PIRSR035805-1"/>
    </source>
</evidence>
<dbReference type="GO" id="GO:0046104">
    <property type="term" value="P:thymidine metabolic process"/>
    <property type="evidence" value="ECO:0007669"/>
    <property type="project" value="TreeGrafter"/>
</dbReference>
<evidence type="ECO:0000256" key="10">
    <source>
        <dbReference type="RuleBase" id="RU000544"/>
    </source>
</evidence>
<evidence type="ECO:0000256" key="6">
    <source>
        <dbReference type="ARBA" id="ARBA00022777"/>
    </source>
</evidence>
<dbReference type="Proteomes" id="UP000527616">
    <property type="component" value="Unassembled WGS sequence"/>
</dbReference>
<gene>
    <name evidence="12" type="ORF">GGQ54_003108</name>
</gene>
<dbReference type="Gene3D" id="3.40.50.300">
    <property type="entry name" value="P-loop containing nucleotide triphosphate hydrolases"/>
    <property type="match status" value="1"/>
</dbReference>
<feature type="binding site" evidence="9">
    <location>
        <position position="188"/>
    </location>
    <ligand>
        <name>substrate</name>
    </ligand>
</feature>
<dbReference type="RefSeq" id="WP_179446203.1">
    <property type="nucleotide sequence ID" value="NZ_JACBZS010000001.1"/>
</dbReference>
<dbReference type="EMBL" id="JACBZS010000001">
    <property type="protein sequence ID" value="NYI72548.1"/>
    <property type="molecule type" value="Genomic_DNA"/>
</dbReference>
<keyword evidence="3 10" id="KW-0237">DNA synthesis</keyword>
<name>A0A7Z0DBQ9_9ACTN</name>
<reference evidence="12 13" key="1">
    <citation type="submission" date="2020-07" db="EMBL/GenBank/DDBJ databases">
        <title>Sequencing the genomes of 1000 actinobacteria strains.</title>
        <authorList>
            <person name="Klenk H.-P."/>
        </authorList>
    </citation>
    <scope>NUCLEOTIDE SEQUENCE [LARGE SCALE GENOMIC DNA]</scope>
    <source>
        <strain evidence="12 13">DSM 103164</strain>
    </source>
</reference>
<evidence type="ECO:0000256" key="2">
    <source>
        <dbReference type="ARBA" id="ARBA00012118"/>
    </source>
</evidence>
<comment type="similarity">
    <text evidence="1 11">Belongs to the thymidine kinase family.</text>
</comment>
<dbReference type="GO" id="GO:0004797">
    <property type="term" value="F:thymidine kinase activity"/>
    <property type="evidence" value="ECO:0007669"/>
    <property type="project" value="UniProtKB-EC"/>
</dbReference>
<sequence>MAELVFFTGPMDCGKSTLALQVHHTQRVAGRAGELFTSHDRAGESLVSSRLGLASPAREVGPGFDFFRRVVSALTSGQRLDFLVCDECQFYSAEQIDQLARVVDDLQLDVFAFGILTDFQTRMFPGSRRLVELADRVETLQVQPLCWCGRRATHNARVVDGRMVTEGSQVVVGDTEEPTAVGDQVVSYEVLCRQHHRRRMTRAVAQATLSPEPLPFGED</sequence>
<evidence type="ECO:0000313" key="13">
    <source>
        <dbReference type="Proteomes" id="UP000527616"/>
    </source>
</evidence>
<dbReference type="PIRSF" id="PIRSF035805">
    <property type="entry name" value="TK_cell"/>
    <property type="match status" value="1"/>
</dbReference>
<evidence type="ECO:0000256" key="1">
    <source>
        <dbReference type="ARBA" id="ARBA00007587"/>
    </source>
</evidence>
<evidence type="ECO:0000256" key="4">
    <source>
        <dbReference type="ARBA" id="ARBA00022679"/>
    </source>
</evidence>
<evidence type="ECO:0000313" key="12">
    <source>
        <dbReference type="EMBL" id="NYI72548.1"/>
    </source>
</evidence>
<dbReference type="AlphaFoldDB" id="A0A7Z0DBQ9"/>
<proteinExistence type="inferred from homology"/>
<dbReference type="GO" id="GO:0071897">
    <property type="term" value="P:DNA biosynthetic process"/>
    <property type="evidence" value="ECO:0007669"/>
    <property type="project" value="UniProtKB-KW"/>
</dbReference>
<dbReference type="GO" id="GO:0005829">
    <property type="term" value="C:cytosol"/>
    <property type="evidence" value="ECO:0007669"/>
    <property type="project" value="TreeGrafter"/>
</dbReference>
<dbReference type="GO" id="GO:0005524">
    <property type="term" value="F:ATP binding"/>
    <property type="evidence" value="ECO:0007669"/>
    <property type="project" value="UniProtKB-KW"/>
</dbReference>
<comment type="caution">
    <text evidence="12">The sequence shown here is derived from an EMBL/GenBank/DDBJ whole genome shotgun (WGS) entry which is preliminary data.</text>
</comment>
<comment type="catalytic activity">
    <reaction evidence="10">
        <text>thymidine + ATP = dTMP + ADP + H(+)</text>
        <dbReference type="Rhea" id="RHEA:19129"/>
        <dbReference type="ChEBI" id="CHEBI:15378"/>
        <dbReference type="ChEBI" id="CHEBI:17748"/>
        <dbReference type="ChEBI" id="CHEBI:30616"/>
        <dbReference type="ChEBI" id="CHEBI:63528"/>
        <dbReference type="ChEBI" id="CHEBI:456216"/>
        <dbReference type="EC" id="2.7.1.21"/>
    </reaction>
</comment>
<dbReference type="Gene3D" id="3.30.60.20">
    <property type="match status" value="1"/>
</dbReference>
<organism evidence="12 13">
    <name type="scientific">Naumannella cuiyingiana</name>
    <dbReference type="NCBI Taxonomy" id="1347891"/>
    <lineage>
        <taxon>Bacteria</taxon>
        <taxon>Bacillati</taxon>
        <taxon>Actinomycetota</taxon>
        <taxon>Actinomycetes</taxon>
        <taxon>Propionibacteriales</taxon>
        <taxon>Propionibacteriaceae</taxon>
        <taxon>Naumannella</taxon>
    </lineage>
</organism>
<protein>
    <recommendedName>
        <fullName evidence="2 10">Thymidine kinase</fullName>
        <ecNumber evidence="2 10">2.7.1.21</ecNumber>
    </recommendedName>
</protein>
<keyword evidence="4 10" id="KW-0808">Transferase</keyword>
<keyword evidence="13" id="KW-1185">Reference proteome</keyword>
<keyword evidence="5 10" id="KW-0547">Nucleotide-binding</keyword>
<dbReference type="InterPro" id="IPR027417">
    <property type="entry name" value="P-loop_NTPase"/>
</dbReference>
<keyword evidence="6 10" id="KW-0418">Kinase</keyword>
<evidence type="ECO:0000256" key="9">
    <source>
        <dbReference type="PIRSR" id="PIRSR035805-2"/>
    </source>
</evidence>
<dbReference type="NCBIfam" id="NF003297">
    <property type="entry name" value="PRK04296.1-2"/>
    <property type="match status" value="1"/>
</dbReference>
<dbReference type="Pfam" id="PF00265">
    <property type="entry name" value="TK"/>
    <property type="match status" value="1"/>
</dbReference>
<dbReference type="SUPFAM" id="SSF57716">
    <property type="entry name" value="Glucocorticoid receptor-like (DNA-binding domain)"/>
    <property type="match status" value="1"/>
</dbReference>
<accession>A0A7Z0DBQ9</accession>
<feature type="active site" description="Proton acceptor" evidence="8">
    <location>
        <position position="87"/>
    </location>
</feature>